<sequence length="289" mass="31799">MAEFLLAAAILLGACAIAYGVRAAWVRTHSTARLARHREDVEEELREIAEDEFASGSVLERRRWPIWVGGLGAFAIGLFVFDLTPTVAFAMGVLGGVFGWRLEERRVEQLVLKLETQLADAIDLIVGSVRSGGTIVDAMGHAYDRVDGVVGEELRDVVDRLRLGQSPREVLNDFRERIPLDSFRLFTFTVGTNWEGGGGHGHALSSVGRAVRDRVALRRRLRTQTVETELSVVGVLALTYGLGYLVAHSSTIDFGQFTRSSIGQFVVTSILLLQAVGVLWVQRLAQIRV</sequence>
<evidence type="ECO:0000256" key="1">
    <source>
        <dbReference type="ARBA" id="ARBA00004651"/>
    </source>
</evidence>
<evidence type="ECO:0000313" key="9">
    <source>
        <dbReference type="Proteomes" id="UP000319342"/>
    </source>
</evidence>
<reference evidence="8 9" key="1">
    <citation type="submission" date="2019-02" db="EMBL/GenBank/DDBJ databases">
        <title>Deep-cultivation of Planctomycetes and their phenomic and genomic characterization uncovers novel biology.</title>
        <authorList>
            <person name="Wiegand S."/>
            <person name="Jogler M."/>
            <person name="Boedeker C."/>
            <person name="Pinto D."/>
            <person name="Vollmers J."/>
            <person name="Rivas-Marin E."/>
            <person name="Kohn T."/>
            <person name="Peeters S.H."/>
            <person name="Heuer A."/>
            <person name="Rast P."/>
            <person name="Oberbeckmann S."/>
            <person name="Bunk B."/>
            <person name="Jeske O."/>
            <person name="Meyerdierks A."/>
            <person name="Storesund J.E."/>
            <person name="Kallscheuer N."/>
            <person name="Luecker S."/>
            <person name="Lage O.M."/>
            <person name="Pohl T."/>
            <person name="Merkel B.J."/>
            <person name="Hornburger P."/>
            <person name="Mueller R.-W."/>
            <person name="Bruemmer F."/>
            <person name="Labrenz M."/>
            <person name="Spormann A.M."/>
            <person name="Op den Camp H."/>
            <person name="Overmann J."/>
            <person name="Amann R."/>
            <person name="Jetten M.S.M."/>
            <person name="Mascher T."/>
            <person name="Medema M.H."/>
            <person name="Devos D.P."/>
            <person name="Kaster A.-K."/>
            <person name="Ovreas L."/>
            <person name="Rohde M."/>
            <person name="Galperin M.Y."/>
            <person name="Jogler C."/>
        </authorList>
    </citation>
    <scope>NUCLEOTIDE SEQUENCE [LARGE SCALE GENOMIC DNA]</scope>
    <source>
        <strain evidence="8 9">Pla163</strain>
    </source>
</reference>
<dbReference type="Proteomes" id="UP000319342">
    <property type="component" value="Chromosome"/>
</dbReference>
<feature type="domain" description="Type II secretion system protein GspF" evidence="7">
    <location>
        <begin position="122"/>
        <end position="242"/>
    </location>
</feature>
<evidence type="ECO:0000259" key="7">
    <source>
        <dbReference type="Pfam" id="PF00482"/>
    </source>
</evidence>
<organism evidence="8 9">
    <name type="scientific">Rohdeia mirabilis</name>
    <dbReference type="NCBI Taxonomy" id="2528008"/>
    <lineage>
        <taxon>Bacteria</taxon>
        <taxon>Pseudomonadati</taxon>
        <taxon>Planctomycetota</taxon>
        <taxon>Planctomycetia</taxon>
        <taxon>Planctomycetia incertae sedis</taxon>
        <taxon>Rohdeia</taxon>
    </lineage>
</organism>
<evidence type="ECO:0000256" key="5">
    <source>
        <dbReference type="ARBA" id="ARBA00023136"/>
    </source>
</evidence>
<accession>A0A518D4B2</accession>
<evidence type="ECO:0000256" key="6">
    <source>
        <dbReference type="SAM" id="Phobius"/>
    </source>
</evidence>
<keyword evidence="4 6" id="KW-1133">Transmembrane helix</keyword>
<dbReference type="PANTHER" id="PTHR35007">
    <property type="entry name" value="INTEGRAL MEMBRANE PROTEIN-RELATED"/>
    <property type="match status" value="1"/>
</dbReference>
<feature type="transmembrane region" description="Helical" evidence="6">
    <location>
        <begin position="262"/>
        <end position="281"/>
    </location>
</feature>
<dbReference type="AlphaFoldDB" id="A0A518D4B2"/>
<dbReference type="PANTHER" id="PTHR35007:SF1">
    <property type="entry name" value="PILUS ASSEMBLY PROTEIN"/>
    <property type="match status" value="1"/>
</dbReference>
<evidence type="ECO:0000256" key="4">
    <source>
        <dbReference type="ARBA" id="ARBA00022989"/>
    </source>
</evidence>
<dbReference type="GO" id="GO:0005886">
    <property type="term" value="C:plasma membrane"/>
    <property type="evidence" value="ECO:0007669"/>
    <property type="project" value="UniProtKB-SubCell"/>
</dbReference>
<protein>
    <submittedName>
        <fullName evidence="8">Bacterial type II secretion system protein F domain protein</fullName>
    </submittedName>
</protein>
<dbReference type="EMBL" id="CP036290">
    <property type="protein sequence ID" value="QDU86310.1"/>
    <property type="molecule type" value="Genomic_DNA"/>
</dbReference>
<dbReference type="RefSeq" id="WP_145191312.1">
    <property type="nucleotide sequence ID" value="NZ_CP036290.1"/>
</dbReference>
<feature type="transmembrane region" description="Helical" evidence="6">
    <location>
        <begin position="228"/>
        <end position="247"/>
    </location>
</feature>
<evidence type="ECO:0000256" key="2">
    <source>
        <dbReference type="ARBA" id="ARBA00022475"/>
    </source>
</evidence>
<keyword evidence="3 6" id="KW-0812">Transmembrane</keyword>
<dbReference type="Pfam" id="PF00482">
    <property type="entry name" value="T2SSF"/>
    <property type="match status" value="1"/>
</dbReference>
<keyword evidence="5 6" id="KW-0472">Membrane</keyword>
<gene>
    <name evidence="8" type="ORF">Pla163_34610</name>
</gene>
<evidence type="ECO:0000313" key="8">
    <source>
        <dbReference type="EMBL" id="QDU86310.1"/>
    </source>
</evidence>
<feature type="transmembrane region" description="Helical" evidence="6">
    <location>
        <begin position="66"/>
        <end position="99"/>
    </location>
</feature>
<keyword evidence="2" id="KW-1003">Cell membrane</keyword>
<evidence type="ECO:0000256" key="3">
    <source>
        <dbReference type="ARBA" id="ARBA00022692"/>
    </source>
</evidence>
<name>A0A518D4B2_9BACT</name>
<proteinExistence type="predicted"/>
<dbReference type="OrthoDB" id="254209at2"/>
<dbReference type="InterPro" id="IPR018076">
    <property type="entry name" value="T2SS_GspF_dom"/>
</dbReference>
<keyword evidence="9" id="KW-1185">Reference proteome</keyword>
<comment type="subcellular location">
    <subcellularLocation>
        <location evidence="1">Cell membrane</location>
        <topology evidence="1">Multi-pass membrane protein</topology>
    </subcellularLocation>
</comment>